<dbReference type="Pfam" id="PF00144">
    <property type="entry name" value="Beta-lactamase"/>
    <property type="match status" value="1"/>
</dbReference>
<dbReference type="RefSeq" id="XP_026286493.1">
    <property type="nucleotide sequence ID" value="XM_026430708.2"/>
</dbReference>
<evidence type="ECO:0000313" key="4">
    <source>
        <dbReference type="Proteomes" id="UP000504606"/>
    </source>
</evidence>
<feature type="transmembrane region" description="Helical" evidence="2">
    <location>
        <begin position="7"/>
        <end position="29"/>
    </location>
</feature>
<feature type="compositionally biased region" description="Low complexity" evidence="1">
    <location>
        <begin position="39"/>
        <end position="51"/>
    </location>
</feature>
<keyword evidence="2" id="KW-1133">Transmembrane helix</keyword>
<dbReference type="GO" id="GO:0006508">
    <property type="term" value="P:proteolysis"/>
    <property type="evidence" value="ECO:0007669"/>
    <property type="project" value="TreeGrafter"/>
</dbReference>
<evidence type="ECO:0000256" key="2">
    <source>
        <dbReference type="SAM" id="Phobius"/>
    </source>
</evidence>
<dbReference type="Gene3D" id="3.40.710.10">
    <property type="entry name" value="DD-peptidase/beta-lactamase superfamily"/>
    <property type="match status" value="1"/>
</dbReference>
<dbReference type="GO" id="GO:0019216">
    <property type="term" value="P:regulation of lipid metabolic process"/>
    <property type="evidence" value="ECO:0007669"/>
    <property type="project" value="TreeGrafter"/>
</dbReference>
<dbReference type="Proteomes" id="UP000504606">
    <property type="component" value="Unplaced"/>
</dbReference>
<evidence type="ECO:0000259" key="3">
    <source>
        <dbReference type="Pfam" id="PF00144"/>
    </source>
</evidence>
<accession>A0A6J1SZX2</accession>
<dbReference type="PANTHER" id="PTHR46520:SF1">
    <property type="entry name" value="SERINE BETA-LACTAMASE-LIKE PROTEIN LACTB, MITOCHONDRIAL"/>
    <property type="match status" value="1"/>
</dbReference>
<sequence length="458" mass="49386">MASFGRHWWVATGAVGGFSAGAAVSVLLLRQQPDQTATAAAAEAAAPASPEQLISSERPSLGDARKPALPRTSLYEGAVRASRELVSLTKEEMGIPGVCVAVNVNGKTVWTEGFGYSDVENGVPCTPKTVMRIASISKSLTMAALAKLWESGLVDLDQTVQHYVPKFPKKTFQGEPVDITTRLLVSHLAGIRHWKGGEEKNPSAEEPVTPEFYMNTRFKTVEEALSIFENDELLHKPGTKYLYSSPAWTLVSAIMEKGAQVSYRQLMINMCNQLGLTHTKMDENEWLVPNRARYYSRNKNGKLVNSPCVDNSCKWAGGGFQSTVGDLVKFGDAMLYCYQGGPGGYLKRETIEALWTISPHTVQEPKALAPTSGYGLGWVVTPPLSKCGGVEPQAFSVNHTGGAVGASSILLIVPQEPTGQEIPTGVTVAITVNMQAIGLTRLARDIAAQFWAARCKGL</sequence>
<dbReference type="KEGG" id="foc:113212117"/>
<dbReference type="GeneID" id="113212117"/>
<keyword evidence="2" id="KW-0812">Transmembrane</keyword>
<evidence type="ECO:0000256" key="1">
    <source>
        <dbReference type="SAM" id="MobiDB-lite"/>
    </source>
</evidence>
<gene>
    <name evidence="5" type="primary">LOC113212117</name>
</gene>
<proteinExistence type="predicted"/>
<dbReference type="GO" id="GO:0005739">
    <property type="term" value="C:mitochondrion"/>
    <property type="evidence" value="ECO:0007669"/>
    <property type="project" value="TreeGrafter"/>
</dbReference>
<dbReference type="OrthoDB" id="8191115at2759"/>
<keyword evidence="2" id="KW-0472">Membrane</keyword>
<organism evidence="4 5">
    <name type="scientific">Frankliniella occidentalis</name>
    <name type="common">Western flower thrips</name>
    <name type="synonym">Euthrips occidentalis</name>
    <dbReference type="NCBI Taxonomy" id="133901"/>
    <lineage>
        <taxon>Eukaryota</taxon>
        <taxon>Metazoa</taxon>
        <taxon>Ecdysozoa</taxon>
        <taxon>Arthropoda</taxon>
        <taxon>Hexapoda</taxon>
        <taxon>Insecta</taxon>
        <taxon>Pterygota</taxon>
        <taxon>Neoptera</taxon>
        <taxon>Paraneoptera</taxon>
        <taxon>Thysanoptera</taxon>
        <taxon>Terebrantia</taxon>
        <taxon>Thripoidea</taxon>
        <taxon>Thripidae</taxon>
        <taxon>Frankliniella</taxon>
    </lineage>
</organism>
<protein>
    <submittedName>
        <fullName evidence="5">Serine beta-lactamase-like protein LACTB, mitochondrial</fullName>
    </submittedName>
</protein>
<dbReference type="PANTHER" id="PTHR46520">
    <property type="entry name" value="SERINE BETA-LACTAMASE-LIKE PROTEIN LACTB, MITOCHONDRIAL"/>
    <property type="match status" value="1"/>
</dbReference>
<feature type="domain" description="Beta-lactamase-related" evidence="3">
    <location>
        <begin position="88"/>
        <end position="433"/>
    </location>
</feature>
<keyword evidence="4" id="KW-1185">Reference proteome</keyword>
<evidence type="ECO:0000313" key="5">
    <source>
        <dbReference type="RefSeq" id="XP_026286493.1"/>
    </source>
</evidence>
<dbReference type="SUPFAM" id="SSF56601">
    <property type="entry name" value="beta-lactamase/transpeptidase-like"/>
    <property type="match status" value="1"/>
</dbReference>
<dbReference type="InterPro" id="IPR001466">
    <property type="entry name" value="Beta-lactam-related"/>
</dbReference>
<dbReference type="GO" id="GO:0008233">
    <property type="term" value="F:peptidase activity"/>
    <property type="evidence" value="ECO:0007669"/>
    <property type="project" value="TreeGrafter"/>
</dbReference>
<dbReference type="AlphaFoldDB" id="A0A6J1SZX2"/>
<name>A0A6J1SZX2_FRAOC</name>
<dbReference type="InterPro" id="IPR012338">
    <property type="entry name" value="Beta-lactam/transpept-like"/>
</dbReference>
<reference evidence="5" key="1">
    <citation type="submission" date="2025-08" db="UniProtKB">
        <authorList>
            <consortium name="RefSeq"/>
        </authorList>
    </citation>
    <scope>IDENTIFICATION</scope>
    <source>
        <tissue evidence="5">Whole organism</tissue>
    </source>
</reference>
<dbReference type="InterPro" id="IPR052794">
    <property type="entry name" value="Mito_Ser_Protease_LACTB"/>
</dbReference>
<feature type="region of interest" description="Disordered" evidence="1">
    <location>
        <begin position="39"/>
        <end position="67"/>
    </location>
</feature>